<evidence type="ECO:0000313" key="1">
    <source>
        <dbReference type="EMBL" id="KAA3473807.1"/>
    </source>
</evidence>
<keyword evidence="1" id="KW-0695">RNA-directed DNA polymerase</keyword>
<dbReference type="Proteomes" id="UP000325315">
    <property type="component" value="Unassembled WGS sequence"/>
</dbReference>
<evidence type="ECO:0000313" key="2">
    <source>
        <dbReference type="Proteomes" id="UP000325315"/>
    </source>
</evidence>
<name>A0A5B6VY99_9ROSI</name>
<proteinExistence type="predicted"/>
<protein>
    <submittedName>
        <fullName evidence="1">Reverse transcriptase</fullName>
    </submittedName>
</protein>
<keyword evidence="2" id="KW-1185">Reference proteome</keyword>
<dbReference type="OrthoDB" id="1088220at2759"/>
<keyword evidence="1" id="KW-0808">Transferase</keyword>
<reference evidence="2" key="1">
    <citation type="journal article" date="2019" name="Plant Biotechnol. J.">
        <title>Genome sequencing of the Australian wild diploid species Gossypium australe highlights disease resistance and delayed gland morphogenesis.</title>
        <authorList>
            <person name="Cai Y."/>
            <person name="Cai X."/>
            <person name="Wang Q."/>
            <person name="Wang P."/>
            <person name="Zhang Y."/>
            <person name="Cai C."/>
            <person name="Xu Y."/>
            <person name="Wang K."/>
            <person name="Zhou Z."/>
            <person name="Wang C."/>
            <person name="Geng S."/>
            <person name="Li B."/>
            <person name="Dong Q."/>
            <person name="Hou Y."/>
            <person name="Wang H."/>
            <person name="Ai P."/>
            <person name="Liu Z."/>
            <person name="Yi F."/>
            <person name="Sun M."/>
            <person name="An G."/>
            <person name="Cheng J."/>
            <person name="Zhang Y."/>
            <person name="Shi Q."/>
            <person name="Xie Y."/>
            <person name="Shi X."/>
            <person name="Chang Y."/>
            <person name="Huang F."/>
            <person name="Chen Y."/>
            <person name="Hong S."/>
            <person name="Mi L."/>
            <person name="Sun Q."/>
            <person name="Zhang L."/>
            <person name="Zhou B."/>
            <person name="Peng R."/>
            <person name="Zhang X."/>
            <person name="Liu F."/>
        </authorList>
    </citation>
    <scope>NUCLEOTIDE SEQUENCE [LARGE SCALE GENOMIC DNA]</scope>
    <source>
        <strain evidence="2">cv. PA1801</strain>
    </source>
</reference>
<dbReference type="EMBL" id="SMMG02000005">
    <property type="protein sequence ID" value="KAA3473807.1"/>
    <property type="molecule type" value="Genomic_DNA"/>
</dbReference>
<sequence>MKINDKLKGKGIVHKNGSKPILNILKPSNRMGSSSSGLTQKPFDDGSRMGRIILDKDLEPILFQANNLVLNRQKHVVVRFGEKSTELAGNEQNIYNNLGILNQSMVSRNNQQQCRKIGRSVREKTWQEPMGVMDGESADILVMLAVENILQRLDNVLEGDIAMIGGVSDKAKEERKSSMDEGAIGLTIKRLRRLGLSKVNELGKYLGVSFFHNRVSIDTFQFILDKVCNQLNGWET</sequence>
<dbReference type="AlphaFoldDB" id="A0A5B6VY99"/>
<keyword evidence="1" id="KW-0548">Nucleotidyltransferase</keyword>
<dbReference type="GO" id="GO:0003964">
    <property type="term" value="F:RNA-directed DNA polymerase activity"/>
    <property type="evidence" value="ECO:0007669"/>
    <property type="project" value="UniProtKB-KW"/>
</dbReference>
<accession>A0A5B6VY99</accession>
<gene>
    <name evidence="1" type="ORF">EPI10_024158</name>
</gene>
<comment type="caution">
    <text evidence="1">The sequence shown here is derived from an EMBL/GenBank/DDBJ whole genome shotgun (WGS) entry which is preliminary data.</text>
</comment>
<organism evidence="1 2">
    <name type="scientific">Gossypium australe</name>
    <dbReference type="NCBI Taxonomy" id="47621"/>
    <lineage>
        <taxon>Eukaryota</taxon>
        <taxon>Viridiplantae</taxon>
        <taxon>Streptophyta</taxon>
        <taxon>Embryophyta</taxon>
        <taxon>Tracheophyta</taxon>
        <taxon>Spermatophyta</taxon>
        <taxon>Magnoliopsida</taxon>
        <taxon>eudicotyledons</taxon>
        <taxon>Gunneridae</taxon>
        <taxon>Pentapetalae</taxon>
        <taxon>rosids</taxon>
        <taxon>malvids</taxon>
        <taxon>Malvales</taxon>
        <taxon>Malvaceae</taxon>
        <taxon>Malvoideae</taxon>
        <taxon>Gossypium</taxon>
    </lineage>
</organism>